<keyword evidence="3" id="KW-1185">Reference proteome</keyword>
<protein>
    <submittedName>
        <fullName evidence="2">Uncharacterized protein</fullName>
    </submittedName>
</protein>
<feature type="compositionally biased region" description="Low complexity" evidence="1">
    <location>
        <begin position="47"/>
        <end position="58"/>
    </location>
</feature>
<comment type="caution">
    <text evidence="2">The sequence shown here is derived from an EMBL/GenBank/DDBJ whole genome shotgun (WGS) entry which is preliminary data.</text>
</comment>
<evidence type="ECO:0000313" key="3">
    <source>
        <dbReference type="Proteomes" id="UP001596166"/>
    </source>
</evidence>
<feature type="region of interest" description="Disordered" evidence="1">
    <location>
        <begin position="47"/>
        <end position="69"/>
    </location>
</feature>
<dbReference type="Proteomes" id="UP001596166">
    <property type="component" value="Unassembled WGS sequence"/>
</dbReference>
<gene>
    <name evidence="2" type="ORF">ACFPMG_00895</name>
</gene>
<dbReference type="RefSeq" id="WP_376993376.1">
    <property type="nucleotide sequence ID" value="NZ_JBHSLC010000002.1"/>
</dbReference>
<reference evidence="3" key="1">
    <citation type="journal article" date="2019" name="Int. J. Syst. Evol. Microbiol.">
        <title>The Global Catalogue of Microorganisms (GCM) 10K type strain sequencing project: providing services to taxonomists for standard genome sequencing and annotation.</title>
        <authorList>
            <consortium name="The Broad Institute Genomics Platform"/>
            <consortium name="The Broad Institute Genome Sequencing Center for Infectious Disease"/>
            <person name="Wu L."/>
            <person name="Ma J."/>
        </authorList>
    </citation>
    <scope>NUCLEOTIDE SEQUENCE [LARGE SCALE GENOMIC DNA]</scope>
    <source>
        <strain evidence="3">CCUG 58760</strain>
    </source>
</reference>
<organism evidence="2 3">
    <name type="scientific">Azospirillum himalayense</name>
    <dbReference type="NCBI Taxonomy" id="654847"/>
    <lineage>
        <taxon>Bacteria</taxon>
        <taxon>Pseudomonadati</taxon>
        <taxon>Pseudomonadota</taxon>
        <taxon>Alphaproteobacteria</taxon>
        <taxon>Rhodospirillales</taxon>
        <taxon>Azospirillaceae</taxon>
        <taxon>Azospirillum</taxon>
    </lineage>
</organism>
<accession>A0ABW0FXM4</accession>
<name>A0ABW0FXM4_9PROT</name>
<sequence length="121" mass="12709">MPFALFSQTRVVQDGTGTTFEAGQTYELPRASVDRWVIRGVATEVAPPVSDPVSDLPPEGTAGASVSDEFDPLTADEAALRAYLSAHGATPHHRTGEAKLREMALEIATRAAAATEGSQDA</sequence>
<proteinExistence type="predicted"/>
<dbReference type="EMBL" id="JBHSLC010000002">
    <property type="protein sequence ID" value="MFC5353550.1"/>
    <property type="molecule type" value="Genomic_DNA"/>
</dbReference>
<evidence type="ECO:0000313" key="2">
    <source>
        <dbReference type="EMBL" id="MFC5353550.1"/>
    </source>
</evidence>
<evidence type="ECO:0000256" key="1">
    <source>
        <dbReference type="SAM" id="MobiDB-lite"/>
    </source>
</evidence>